<dbReference type="InterPro" id="IPR001810">
    <property type="entry name" value="F-box_dom"/>
</dbReference>
<dbReference type="AlphaFoldDB" id="A0AAD8R434"/>
<dbReference type="SUPFAM" id="SSF81383">
    <property type="entry name" value="F-box domain"/>
    <property type="match status" value="1"/>
</dbReference>
<keyword evidence="3" id="KW-1185">Reference proteome</keyword>
<evidence type="ECO:0000313" key="3">
    <source>
        <dbReference type="Proteomes" id="UP001231189"/>
    </source>
</evidence>
<dbReference type="PANTHER" id="PTHR31264:SF19">
    <property type="entry name" value="F-BOX DOMAIN-CONTAINING PROTEIN"/>
    <property type="match status" value="1"/>
</dbReference>
<evidence type="ECO:0000259" key="1">
    <source>
        <dbReference type="SMART" id="SM00256"/>
    </source>
</evidence>
<evidence type="ECO:0000313" key="2">
    <source>
        <dbReference type="EMBL" id="KAK1614513.1"/>
    </source>
</evidence>
<dbReference type="InterPro" id="IPR036047">
    <property type="entry name" value="F-box-like_dom_sf"/>
</dbReference>
<proteinExistence type="predicted"/>
<accession>A0AAD8R434</accession>
<organism evidence="2 3">
    <name type="scientific">Lolium multiflorum</name>
    <name type="common">Italian ryegrass</name>
    <name type="synonym">Lolium perenne subsp. multiflorum</name>
    <dbReference type="NCBI Taxonomy" id="4521"/>
    <lineage>
        <taxon>Eukaryota</taxon>
        <taxon>Viridiplantae</taxon>
        <taxon>Streptophyta</taxon>
        <taxon>Embryophyta</taxon>
        <taxon>Tracheophyta</taxon>
        <taxon>Spermatophyta</taxon>
        <taxon>Magnoliopsida</taxon>
        <taxon>Liliopsida</taxon>
        <taxon>Poales</taxon>
        <taxon>Poaceae</taxon>
        <taxon>BOP clade</taxon>
        <taxon>Pooideae</taxon>
        <taxon>Poodae</taxon>
        <taxon>Poeae</taxon>
        <taxon>Poeae Chloroplast Group 2 (Poeae type)</taxon>
        <taxon>Loliodinae</taxon>
        <taxon>Loliinae</taxon>
        <taxon>Lolium</taxon>
    </lineage>
</organism>
<dbReference type="PANTHER" id="PTHR31264">
    <property type="entry name" value="OS07G0554500 PROTEIN-RELATED"/>
    <property type="match status" value="1"/>
</dbReference>
<sequence length="453" mass="51529">MPTPAPHFVDEILEEIFLRLPTPAALARASIACPRFRRIITERSFLRRFRKRHPPPLLGFADRDGLHPAQAPHPSAPLARALADAADFTYSFVPKPSKGRWIPCDVRDGRVLLEDSLTWNGFSDLAVCDPLSRRHLLLPPIPEDLLTAFPEERTLETATILAPIGDGEDETSFKVICSADCETNLVAFVFSSLTGQWGIPASPSWSSLGTTSRKFPWFGCRGLSCFKYMHGSLYSASPWMDKLLVLDTRTMEFSTINDGTGYHMQLRLLPGQSDEVLSINDMPRRKRPGQNRSLPRIVVGREGALEMFSLVGDHNPNGSFDLYHTSHQINREHSEEWQLQNIIPLPGQYDYFTLGAAEGFLFLGATTEDQLDIDEDSLVWLSMTEWDVDYFSLDVRTSELARVCRRRRQFFSFEDVHWEELVLLLDHGYGYGCHAYDAFEENWRMDMIVLQNV</sequence>
<protein>
    <recommendedName>
        <fullName evidence="1">F-box domain-containing protein</fullName>
    </recommendedName>
</protein>
<dbReference type="Pfam" id="PF00646">
    <property type="entry name" value="F-box"/>
    <property type="match status" value="1"/>
</dbReference>
<dbReference type="SMART" id="SM00256">
    <property type="entry name" value="FBOX"/>
    <property type="match status" value="1"/>
</dbReference>
<comment type="caution">
    <text evidence="2">The sequence shown here is derived from an EMBL/GenBank/DDBJ whole genome shotgun (WGS) entry which is preliminary data.</text>
</comment>
<dbReference type="Proteomes" id="UP001231189">
    <property type="component" value="Unassembled WGS sequence"/>
</dbReference>
<gene>
    <name evidence="2" type="ORF">QYE76_020030</name>
</gene>
<reference evidence="2" key="1">
    <citation type="submission" date="2023-07" db="EMBL/GenBank/DDBJ databases">
        <title>A chromosome-level genome assembly of Lolium multiflorum.</title>
        <authorList>
            <person name="Chen Y."/>
            <person name="Copetti D."/>
            <person name="Kolliker R."/>
            <person name="Studer B."/>
        </authorList>
    </citation>
    <scope>NUCLEOTIDE SEQUENCE</scope>
    <source>
        <strain evidence="2">02402/16</strain>
        <tissue evidence="2">Leaf</tissue>
    </source>
</reference>
<name>A0AAD8R434_LOLMU</name>
<dbReference type="EMBL" id="JAUUTY010000006">
    <property type="protein sequence ID" value="KAK1614513.1"/>
    <property type="molecule type" value="Genomic_DNA"/>
</dbReference>
<feature type="domain" description="F-box" evidence="1">
    <location>
        <begin position="8"/>
        <end position="49"/>
    </location>
</feature>